<accession>A0A6P2C6D6</accession>
<evidence type="ECO:0000313" key="2">
    <source>
        <dbReference type="Proteomes" id="UP000460272"/>
    </source>
</evidence>
<dbReference type="AlphaFoldDB" id="A0A6P2C6D6"/>
<dbReference type="InterPro" id="IPR027417">
    <property type="entry name" value="P-loop_NTPase"/>
</dbReference>
<name>A0A6P2C6D6_9ACTN</name>
<sequence>MLSGYAAATAAATGREQVISCESVTAQFLGWLNETSRRWLVVLDDLADPADLDGLSPSGPTGRVLVTCADATAVPRGLKVLPVGLFNSREALGYLMGRLSANPGQRLGAIDLVGDMGMEPAALAQASAVIASSTMSCLHYRDYFLGWRQRLAESSGASPSASAVTWMISFERANQLAPGGSVQALLALVAVLDGHGIPGTVLTAPAAVGYVAGGEAWAGDETVRAAVAALERVGLATISPETAPPTIRVSPVLQAALRAAIPEGALDQVTWVAADSLLQAWPETEQPGWPTSGLRSCTATLRRIAGNRLWADGCHPVLLRAGDSLDHARLTGPAVDHWSDLVTTSGQLLSAGHPHTLLAGQRLAEACLAAGLEDEAVDWFQRLVDASQAMKPGSDHHEVIGARVRLGHALVAARQVHRAISILDRALGDSEKVLGTEHADTIGARDELAAAYLAAGRFADAIALYRRALADRERAQGSRHPQTMTTRKGLADAYFASGMAKEAVSAYKRVVADRERALGPDHLDTVRARYSLGAAYQRTGKAVAAERVYEQARIGFERLLGPRHPDALRSRAELARVYTQLGRYGDARALLRDTVDRLRRVLPHDDPLIIELREILADIGEE</sequence>
<gene>
    <name evidence="1" type="ORF">EAS64_05075</name>
</gene>
<reference evidence="1 2" key="1">
    <citation type="submission" date="2018-11" db="EMBL/GenBank/DDBJ databases">
        <title>Trebonia kvetii gen.nov., sp.nov., a novel acidophilic actinobacterium, and proposal of the new actinobacterial family Treboniaceae fam. nov.</title>
        <authorList>
            <person name="Rapoport D."/>
            <person name="Sagova-Mareckova M."/>
            <person name="Sedlacek I."/>
            <person name="Provaznik J."/>
            <person name="Kralova S."/>
            <person name="Pavlinic D."/>
            <person name="Benes V."/>
            <person name="Kopecky J."/>
        </authorList>
    </citation>
    <scope>NUCLEOTIDE SEQUENCE [LARGE SCALE GENOMIC DNA]</scope>
    <source>
        <strain evidence="1 2">15Tr583</strain>
    </source>
</reference>
<proteinExistence type="predicted"/>
<dbReference type="Proteomes" id="UP000460272">
    <property type="component" value="Unassembled WGS sequence"/>
</dbReference>
<dbReference type="EMBL" id="RPFW01000001">
    <property type="protein sequence ID" value="TVZ06740.1"/>
    <property type="molecule type" value="Genomic_DNA"/>
</dbReference>
<protein>
    <submittedName>
        <fullName evidence="1">Tetratricopeptide repeat protein</fullName>
    </submittedName>
</protein>
<dbReference type="Gene3D" id="3.40.50.300">
    <property type="entry name" value="P-loop containing nucleotide triphosphate hydrolases"/>
    <property type="match status" value="1"/>
</dbReference>
<dbReference type="PANTHER" id="PTHR46082:SF6">
    <property type="entry name" value="AAA+ ATPASE DOMAIN-CONTAINING PROTEIN-RELATED"/>
    <property type="match status" value="1"/>
</dbReference>
<dbReference type="OrthoDB" id="3885120at2"/>
<comment type="caution">
    <text evidence="1">The sequence shown here is derived from an EMBL/GenBank/DDBJ whole genome shotgun (WGS) entry which is preliminary data.</text>
</comment>
<evidence type="ECO:0000313" key="1">
    <source>
        <dbReference type="EMBL" id="TVZ06740.1"/>
    </source>
</evidence>
<dbReference type="InterPro" id="IPR053137">
    <property type="entry name" value="NLR-like"/>
</dbReference>
<dbReference type="SUPFAM" id="SSF48452">
    <property type="entry name" value="TPR-like"/>
    <property type="match status" value="2"/>
</dbReference>
<dbReference type="InterPro" id="IPR011990">
    <property type="entry name" value="TPR-like_helical_dom_sf"/>
</dbReference>
<keyword evidence="2" id="KW-1185">Reference proteome</keyword>
<dbReference type="Pfam" id="PF13374">
    <property type="entry name" value="TPR_10"/>
    <property type="match status" value="1"/>
</dbReference>
<dbReference type="Pfam" id="PF13424">
    <property type="entry name" value="TPR_12"/>
    <property type="match status" value="2"/>
</dbReference>
<dbReference type="PANTHER" id="PTHR46082">
    <property type="entry name" value="ATP/GTP-BINDING PROTEIN-RELATED"/>
    <property type="match status" value="1"/>
</dbReference>
<dbReference type="Gene3D" id="1.25.40.10">
    <property type="entry name" value="Tetratricopeptide repeat domain"/>
    <property type="match status" value="2"/>
</dbReference>
<organism evidence="1 2">
    <name type="scientific">Trebonia kvetii</name>
    <dbReference type="NCBI Taxonomy" id="2480626"/>
    <lineage>
        <taxon>Bacteria</taxon>
        <taxon>Bacillati</taxon>
        <taxon>Actinomycetota</taxon>
        <taxon>Actinomycetes</taxon>
        <taxon>Streptosporangiales</taxon>
        <taxon>Treboniaceae</taxon>
        <taxon>Trebonia</taxon>
    </lineage>
</organism>